<dbReference type="Pfam" id="PF07963">
    <property type="entry name" value="N_methyl"/>
    <property type="match status" value="1"/>
</dbReference>
<reference evidence="2 3" key="1">
    <citation type="submission" date="2019-05" db="EMBL/GenBank/DDBJ databases">
        <authorList>
            <consortium name="Science for Life Laboratories"/>
        </authorList>
    </citation>
    <scope>NUCLEOTIDE SEQUENCE [LARGE SCALE GENOMIC DNA]</scope>
    <source>
        <strain evidence="2">Soil9</strain>
    </source>
</reference>
<organism evidence="2 3">
    <name type="scientific">Gemmata massiliana</name>
    <dbReference type="NCBI Taxonomy" id="1210884"/>
    <lineage>
        <taxon>Bacteria</taxon>
        <taxon>Pseudomonadati</taxon>
        <taxon>Planctomycetota</taxon>
        <taxon>Planctomycetia</taxon>
        <taxon>Gemmatales</taxon>
        <taxon>Gemmataceae</taxon>
        <taxon>Gemmata</taxon>
    </lineage>
</organism>
<feature type="domain" description="DUF1559" evidence="1">
    <location>
        <begin position="32"/>
        <end position="307"/>
    </location>
</feature>
<accession>A0A6P2D1V2</accession>
<dbReference type="KEGG" id="gms:SOIL9_28770"/>
<dbReference type="NCBIfam" id="TIGR02532">
    <property type="entry name" value="IV_pilin_GFxxxE"/>
    <property type="match status" value="1"/>
</dbReference>
<dbReference type="PROSITE" id="PS00409">
    <property type="entry name" value="PROKAR_NTER_METHYL"/>
    <property type="match status" value="1"/>
</dbReference>
<dbReference type="Proteomes" id="UP000464178">
    <property type="component" value="Chromosome"/>
</dbReference>
<dbReference type="Pfam" id="PF07596">
    <property type="entry name" value="SBP_bac_10"/>
    <property type="match status" value="1"/>
</dbReference>
<dbReference type="PANTHER" id="PTHR30093">
    <property type="entry name" value="GENERAL SECRETION PATHWAY PROTEIN G"/>
    <property type="match status" value="1"/>
</dbReference>
<proteinExistence type="predicted"/>
<name>A0A6P2D1V2_9BACT</name>
<dbReference type="InterPro" id="IPR027558">
    <property type="entry name" value="Pre_pil_HX9DG_C"/>
</dbReference>
<evidence type="ECO:0000259" key="1">
    <source>
        <dbReference type="Pfam" id="PF07596"/>
    </source>
</evidence>
<evidence type="ECO:0000313" key="3">
    <source>
        <dbReference type="Proteomes" id="UP000464178"/>
    </source>
</evidence>
<dbReference type="NCBIfam" id="TIGR04294">
    <property type="entry name" value="pre_pil_HX9DG"/>
    <property type="match status" value="1"/>
</dbReference>
<dbReference type="EMBL" id="LR593886">
    <property type="protein sequence ID" value="VTR94837.1"/>
    <property type="molecule type" value="Genomic_DNA"/>
</dbReference>
<evidence type="ECO:0000313" key="2">
    <source>
        <dbReference type="EMBL" id="VTR94837.1"/>
    </source>
</evidence>
<dbReference type="PANTHER" id="PTHR30093:SF2">
    <property type="entry name" value="TYPE II SECRETION SYSTEM PROTEIN H"/>
    <property type="match status" value="1"/>
</dbReference>
<gene>
    <name evidence="2" type="ORF">SOIL9_28770</name>
</gene>
<sequence>MRHRRGGFTLIELLVVIAIIAILIGLLLPAVQKVRSAAARIQCSNNLKQIGIALHAHEGTYGYFPTSGAQSAAFGNTGVGFETMGWMYQILPFIEQDNVYKIGQQSGPNNWNASIGKAMVEIQIKTYLCPARGNRASAPASWGSVYAMGDYAGVMVEWGNQWQATLPPDPNEPNTFKGIITKGGHVRTDNPSLTQKYATVNVTGVTDGTSNTIAIMEKAVSAKQYQPTATPDWDWWEIPGWAHNSDWPNMRLVGNWVPLLPDNDTTRVSWATANGKMWEPGFGSAHTGVVLAVFGDGSVRGIQMSVNTGGNAGWSDASCVLYHLGGRSDGWVVSSNF</sequence>
<dbReference type="SUPFAM" id="SSF54523">
    <property type="entry name" value="Pili subunits"/>
    <property type="match status" value="1"/>
</dbReference>
<dbReference type="InterPro" id="IPR045584">
    <property type="entry name" value="Pilin-like"/>
</dbReference>
<keyword evidence="3" id="KW-1185">Reference proteome</keyword>
<dbReference type="RefSeq" id="WP_162673454.1">
    <property type="nucleotide sequence ID" value="NZ_LR593886.1"/>
</dbReference>
<dbReference type="InterPro" id="IPR011453">
    <property type="entry name" value="DUF1559"/>
</dbReference>
<dbReference type="Gene3D" id="3.30.700.10">
    <property type="entry name" value="Glycoprotein, Type 4 Pilin"/>
    <property type="match status" value="1"/>
</dbReference>
<dbReference type="InterPro" id="IPR012902">
    <property type="entry name" value="N_methyl_site"/>
</dbReference>
<dbReference type="AlphaFoldDB" id="A0A6P2D1V2"/>
<protein>
    <recommendedName>
        <fullName evidence="1">DUF1559 domain-containing protein</fullName>
    </recommendedName>
</protein>